<dbReference type="GO" id="GO:0030288">
    <property type="term" value="C:outer membrane-bounded periplasmic space"/>
    <property type="evidence" value="ECO:0007669"/>
    <property type="project" value="TreeGrafter"/>
</dbReference>
<comment type="caution">
    <text evidence="3">The sequence shown here is derived from an EMBL/GenBank/DDBJ whole genome shotgun (WGS) entry which is preliminary data.</text>
</comment>
<dbReference type="GO" id="GO:0009253">
    <property type="term" value="P:peptidoglycan catabolic process"/>
    <property type="evidence" value="ECO:0007669"/>
    <property type="project" value="InterPro"/>
</dbReference>
<dbReference type="InterPro" id="IPR036680">
    <property type="entry name" value="SPOR-like_sf"/>
</dbReference>
<evidence type="ECO:0000256" key="1">
    <source>
        <dbReference type="ARBA" id="ARBA00022801"/>
    </source>
</evidence>
<dbReference type="Proteomes" id="UP000886723">
    <property type="component" value="Unassembled WGS sequence"/>
</dbReference>
<dbReference type="SMART" id="SM00646">
    <property type="entry name" value="Ami_3"/>
    <property type="match status" value="1"/>
</dbReference>
<keyword evidence="1" id="KW-0378">Hydrolase</keyword>
<dbReference type="GO" id="GO:0008745">
    <property type="term" value="F:N-acetylmuramoyl-L-alanine amidase activity"/>
    <property type="evidence" value="ECO:0007669"/>
    <property type="project" value="InterPro"/>
</dbReference>
<dbReference type="Gene3D" id="3.40.630.40">
    <property type="entry name" value="Zn-dependent exopeptidases"/>
    <property type="match status" value="1"/>
</dbReference>
<dbReference type="InterPro" id="IPR002508">
    <property type="entry name" value="MurNAc-LAA_cat"/>
</dbReference>
<name>A0A9D1T5D0_9FIRM</name>
<gene>
    <name evidence="3" type="ORF">IAA63_03350</name>
</gene>
<evidence type="ECO:0000313" key="3">
    <source>
        <dbReference type="EMBL" id="HIV12162.1"/>
    </source>
</evidence>
<sequence length="265" mass="29449">MAYKIVLDAGHGGEDPGAVYKDRQEKDDTLRLTMAVGDILEKNGVDVVYTRTTDVYQTPFQKARIANEEGADFFISFHRNSSPSPNQYSGVEALVYDKSGIKLEMAENIVNALEKVGFRNLGVKARPGLVVLRRTRMPAVLVEAGFLNTDADNQLFDDKFDEIAQAIASAIMETLDIGTESGENGSGMQEDSDSVFYRVQVGAFRDRQNADNLNYELEAKGYPSFIMAGDGLYRVQVGAFRQLDNAVAMERRLRQDGYNTMLTTR</sequence>
<dbReference type="PANTHER" id="PTHR30404">
    <property type="entry name" value="N-ACETYLMURAMOYL-L-ALANINE AMIDASE"/>
    <property type="match status" value="1"/>
</dbReference>
<dbReference type="InterPro" id="IPR050695">
    <property type="entry name" value="N-acetylmuramoyl_amidase_3"/>
</dbReference>
<proteinExistence type="predicted"/>
<dbReference type="SUPFAM" id="SSF110997">
    <property type="entry name" value="Sporulation related repeat"/>
    <property type="match status" value="1"/>
</dbReference>
<protein>
    <submittedName>
        <fullName evidence="3">N-acetylmuramoyl-L-alanine amidase</fullName>
    </submittedName>
</protein>
<dbReference type="InterPro" id="IPR007730">
    <property type="entry name" value="SPOR-like_dom"/>
</dbReference>
<reference evidence="3" key="2">
    <citation type="journal article" date="2021" name="PeerJ">
        <title>Extensive microbial diversity within the chicken gut microbiome revealed by metagenomics and culture.</title>
        <authorList>
            <person name="Gilroy R."/>
            <person name="Ravi A."/>
            <person name="Getino M."/>
            <person name="Pursley I."/>
            <person name="Horton D.L."/>
            <person name="Alikhan N.F."/>
            <person name="Baker D."/>
            <person name="Gharbi K."/>
            <person name="Hall N."/>
            <person name="Watson M."/>
            <person name="Adriaenssens E.M."/>
            <person name="Foster-Nyarko E."/>
            <person name="Jarju S."/>
            <person name="Secka A."/>
            <person name="Antonio M."/>
            <person name="Oren A."/>
            <person name="Chaudhuri R.R."/>
            <person name="La Ragione R."/>
            <person name="Hildebrand F."/>
            <person name="Pallen M.J."/>
        </authorList>
    </citation>
    <scope>NUCLEOTIDE SEQUENCE</scope>
    <source>
        <strain evidence="3">ChiBcec2-4451</strain>
    </source>
</reference>
<evidence type="ECO:0000259" key="2">
    <source>
        <dbReference type="PROSITE" id="PS51724"/>
    </source>
</evidence>
<dbReference type="AlphaFoldDB" id="A0A9D1T5D0"/>
<accession>A0A9D1T5D0</accession>
<dbReference type="Pfam" id="PF05036">
    <property type="entry name" value="SPOR"/>
    <property type="match status" value="1"/>
</dbReference>
<evidence type="ECO:0000313" key="4">
    <source>
        <dbReference type="Proteomes" id="UP000886723"/>
    </source>
</evidence>
<reference evidence="3" key="1">
    <citation type="submission" date="2020-10" db="EMBL/GenBank/DDBJ databases">
        <authorList>
            <person name="Gilroy R."/>
        </authorList>
    </citation>
    <scope>NUCLEOTIDE SEQUENCE</scope>
    <source>
        <strain evidence="3">ChiBcec2-4451</strain>
    </source>
</reference>
<dbReference type="Pfam" id="PF01520">
    <property type="entry name" value="Amidase_3"/>
    <property type="match status" value="1"/>
</dbReference>
<dbReference type="PROSITE" id="PS51724">
    <property type="entry name" value="SPOR"/>
    <property type="match status" value="1"/>
</dbReference>
<dbReference type="GO" id="GO:0042834">
    <property type="term" value="F:peptidoglycan binding"/>
    <property type="evidence" value="ECO:0007669"/>
    <property type="project" value="InterPro"/>
</dbReference>
<dbReference type="Gene3D" id="3.30.70.1070">
    <property type="entry name" value="Sporulation related repeat"/>
    <property type="match status" value="1"/>
</dbReference>
<dbReference type="SUPFAM" id="SSF53187">
    <property type="entry name" value="Zn-dependent exopeptidases"/>
    <property type="match status" value="1"/>
</dbReference>
<organism evidence="3 4">
    <name type="scientific">Candidatus Pullilachnospira stercoravium</name>
    <dbReference type="NCBI Taxonomy" id="2840913"/>
    <lineage>
        <taxon>Bacteria</taxon>
        <taxon>Bacillati</taxon>
        <taxon>Bacillota</taxon>
        <taxon>Clostridia</taxon>
        <taxon>Lachnospirales</taxon>
        <taxon>Lachnospiraceae</taxon>
        <taxon>Lachnospiraceae incertae sedis</taxon>
        <taxon>Candidatus Pullilachnospira</taxon>
    </lineage>
</organism>
<dbReference type="EMBL" id="DVON01000068">
    <property type="protein sequence ID" value="HIV12162.1"/>
    <property type="molecule type" value="Genomic_DNA"/>
</dbReference>
<dbReference type="CDD" id="cd02696">
    <property type="entry name" value="MurNAc-LAA"/>
    <property type="match status" value="1"/>
</dbReference>
<feature type="domain" description="SPOR" evidence="2">
    <location>
        <begin position="191"/>
        <end position="265"/>
    </location>
</feature>
<dbReference type="PANTHER" id="PTHR30404:SF0">
    <property type="entry name" value="N-ACETYLMURAMOYL-L-ALANINE AMIDASE AMIC"/>
    <property type="match status" value="1"/>
</dbReference>